<keyword evidence="3" id="KW-0175">Coiled coil</keyword>
<evidence type="ECO:0000259" key="7">
    <source>
        <dbReference type="Pfam" id="PF25917"/>
    </source>
</evidence>
<dbReference type="EMBL" id="JAKNCT010000002">
    <property type="protein sequence ID" value="MCG5030177.1"/>
    <property type="molecule type" value="Genomic_DNA"/>
</dbReference>
<feature type="signal peptide" evidence="5">
    <location>
        <begin position="1"/>
        <end position="31"/>
    </location>
</feature>
<evidence type="ECO:0000256" key="1">
    <source>
        <dbReference type="ARBA" id="ARBA00004196"/>
    </source>
</evidence>
<dbReference type="InterPro" id="IPR006143">
    <property type="entry name" value="RND_pump_MFP"/>
</dbReference>
<reference evidence="10 11" key="1">
    <citation type="submission" date="2022-02" db="EMBL/GenBank/DDBJ databases">
        <title>Mesosutterella porci, a novel member of the family Sutterellaceae from pig feces.</title>
        <authorList>
            <person name="Wylensek D."/>
            <person name="Clavel T."/>
        </authorList>
    </citation>
    <scope>NUCLEOTIDE SEQUENCE [LARGE SCALE GENOMIC DNA]</scope>
    <source>
        <strain evidence="11">oilRF-744-wt-GAM-9</strain>
    </source>
</reference>
<feature type="compositionally biased region" description="Low complexity" evidence="4">
    <location>
        <begin position="385"/>
        <end position="409"/>
    </location>
</feature>
<evidence type="ECO:0000313" key="10">
    <source>
        <dbReference type="EMBL" id="MCG5030177.1"/>
    </source>
</evidence>
<feature type="domain" description="Multidrug resistance protein MdtA-like C-terminal permuted SH3" evidence="9">
    <location>
        <begin position="308"/>
        <end position="370"/>
    </location>
</feature>
<evidence type="ECO:0000259" key="6">
    <source>
        <dbReference type="Pfam" id="PF25876"/>
    </source>
</evidence>
<evidence type="ECO:0000259" key="9">
    <source>
        <dbReference type="Pfam" id="PF25967"/>
    </source>
</evidence>
<name>A0ABS9MNI2_9BURK</name>
<dbReference type="Gene3D" id="2.40.30.170">
    <property type="match status" value="1"/>
</dbReference>
<keyword evidence="5" id="KW-0732">Signal</keyword>
<dbReference type="InterPro" id="IPR058627">
    <property type="entry name" value="MdtA-like_C"/>
</dbReference>
<dbReference type="RefSeq" id="WP_237977833.1">
    <property type="nucleotide sequence ID" value="NZ_JAKNCT010000002.1"/>
</dbReference>
<evidence type="ECO:0000259" key="8">
    <source>
        <dbReference type="Pfam" id="PF25944"/>
    </source>
</evidence>
<proteinExistence type="inferred from homology"/>
<feature type="domain" description="Multidrug resistance protein MdtA-like alpha-helical hairpin" evidence="6">
    <location>
        <begin position="107"/>
        <end position="176"/>
    </location>
</feature>
<sequence>MSVRQVSRRTALTLSVIAVAVLAAGCGKQQAATQTKTPPVEVTVVTVSARPIQVDEEISGRTVAYRVAEVRPQVSGVLQKRLFTEGQMVKAGQPLYQIDASTYRANEASAKASLAQAEAELALAKADAARSSALVKVNAVSKQSDDTAQARVQTAEASVKSARAAVTNAQINVRYTSVLAPISGRVSISEVTPGALMTAYQSQRMTVIHQLDPIYVDVQQTNKQLLQLRRDIASGKLKSNADGTTPVKIILEDGTVYPIMGRLTFRGVSVGEDSGTVTLRAVVSNPKGELLPGMFVRASLPAGNMPSAITVSARSVMRDMRGDPYVFVVTPDNKIEQRSIKTGALVGGTDWVVESGLKVGEKVVYAGLDKVRAGASVTAVDKDSAQAAAQKPSEASPAASSAASSTAAK</sequence>
<dbReference type="Pfam" id="PF25917">
    <property type="entry name" value="BSH_RND"/>
    <property type="match status" value="1"/>
</dbReference>
<dbReference type="Pfam" id="PF25876">
    <property type="entry name" value="HH_MFP_RND"/>
    <property type="match status" value="1"/>
</dbReference>
<feature type="coiled-coil region" evidence="3">
    <location>
        <begin position="107"/>
        <end position="134"/>
    </location>
</feature>
<dbReference type="SUPFAM" id="SSF111369">
    <property type="entry name" value="HlyD-like secretion proteins"/>
    <property type="match status" value="1"/>
</dbReference>
<comment type="similarity">
    <text evidence="2">Belongs to the membrane fusion protein (MFP) (TC 8.A.1) family.</text>
</comment>
<evidence type="ECO:0000256" key="2">
    <source>
        <dbReference type="ARBA" id="ARBA00009477"/>
    </source>
</evidence>
<evidence type="ECO:0000256" key="3">
    <source>
        <dbReference type="SAM" id="Coils"/>
    </source>
</evidence>
<dbReference type="InterPro" id="IPR006311">
    <property type="entry name" value="TAT_signal"/>
</dbReference>
<organism evidence="10 11">
    <name type="scientific">Mesosutterella porci</name>
    <dbReference type="NCBI Taxonomy" id="2915351"/>
    <lineage>
        <taxon>Bacteria</taxon>
        <taxon>Pseudomonadati</taxon>
        <taxon>Pseudomonadota</taxon>
        <taxon>Betaproteobacteria</taxon>
        <taxon>Burkholderiales</taxon>
        <taxon>Sutterellaceae</taxon>
        <taxon>Mesosutterella</taxon>
    </lineage>
</organism>
<dbReference type="PANTHER" id="PTHR30158:SF3">
    <property type="entry name" value="MULTIDRUG EFFLUX PUMP SUBUNIT ACRA-RELATED"/>
    <property type="match status" value="1"/>
</dbReference>
<evidence type="ECO:0000256" key="4">
    <source>
        <dbReference type="SAM" id="MobiDB-lite"/>
    </source>
</evidence>
<dbReference type="NCBIfam" id="TIGR01730">
    <property type="entry name" value="RND_mfp"/>
    <property type="match status" value="1"/>
</dbReference>
<accession>A0ABS9MNI2</accession>
<dbReference type="InterPro" id="IPR058626">
    <property type="entry name" value="MdtA-like_b-barrel"/>
</dbReference>
<dbReference type="PROSITE" id="PS51318">
    <property type="entry name" value="TAT"/>
    <property type="match status" value="1"/>
</dbReference>
<dbReference type="PANTHER" id="PTHR30158">
    <property type="entry name" value="ACRA/E-RELATED COMPONENT OF DRUG EFFLUX TRANSPORTER"/>
    <property type="match status" value="1"/>
</dbReference>
<feature type="domain" description="Multidrug resistance protein MdtA-like beta-barrel" evidence="8">
    <location>
        <begin position="213"/>
        <end position="303"/>
    </location>
</feature>
<feature type="region of interest" description="Disordered" evidence="4">
    <location>
        <begin position="382"/>
        <end position="409"/>
    </location>
</feature>
<dbReference type="Gene3D" id="2.40.50.100">
    <property type="match status" value="1"/>
</dbReference>
<dbReference type="Pfam" id="PF25944">
    <property type="entry name" value="Beta-barrel_RND"/>
    <property type="match status" value="1"/>
</dbReference>
<comment type="caution">
    <text evidence="10">The sequence shown here is derived from an EMBL/GenBank/DDBJ whole genome shotgun (WGS) entry which is preliminary data.</text>
</comment>
<protein>
    <submittedName>
        <fullName evidence="10">Efflux RND transporter periplasmic adaptor subunit</fullName>
    </submittedName>
</protein>
<evidence type="ECO:0000256" key="5">
    <source>
        <dbReference type="SAM" id="SignalP"/>
    </source>
</evidence>
<dbReference type="Pfam" id="PF25967">
    <property type="entry name" value="RND-MFP_C"/>
    <property type="match status" value="1"/>
</dbReference>
<comment type="subcellular location">
    <subcellularLocation>
        <location evidence="1">Cell envelope</location>
    </subcellularLocation>
</comment>
<gene>
    <name evidence="10" type="ORF">MAF45_01735</name>
</gene>
<feature type="chain" id="PRO_5047017556" evidence="5">
    <location>
        <begin position="32"/>
        <end position="409"/>
    </location>
</feature>
<dbReference type="PROSITE" id="PS51257">
    <property type="entry name" value="PROKAR_LIPOPROTEIN"/>
    <property type="match status" value="1"/>
</dbReference>
<dbReference type="Gene3D" id="2.40.420.20">
    <property type="match status" value="1"/>
</dbReference>
<keyword evidence="11" id="KW-1185">Reference proteome</keyword>
<dbReference type="Proteomes" id="UP001297600">
    <property type="component" value="Unassembled WGS sequence"/>
</dbReference>
<dbReference type="InterPro" id="IPR058624">
    <property type="entry name" value="MdtA-like_HH"/>
</dbReference>
<dbReference type="Gene3D" id="1.10.287.470">
    <property type="entry name" value="Helix hairpin bin"/>
    <property type="match status" value="1"/>
</dbReference>
<feature type="domain" description="Multidrug resistance protein MdtA-like barrel-sandwich hybrid" evidence="7">
    <location>
        <begin position="66"/>
        <end position="208"/>
    </location>
</feature>
<dbReference type="InterPro" id="IPR058625">
    <property type="entry name" value="MdtA-like_BSH"/>
</dbReference>
<evidence type="ECO:0000313" key="11">
    <source>
        <dbReference type="Proteomes" id="UP001297600"/>
    </source>
</evidence>